<dbReference type="PANTHER" id="PTHR47435">
    <property type="entry name" value="KELCH REPEAT PROTEIN (AFU_ORTHOLOGUE AFUA_5G12780)"/>
    <property type="match status" value="1"/>
</dbReference>
<evidence type="ECO:0000256" key="1">
    <source>
        <dbReference type="ARBA" id="ARBA00022737"/>
    </source>
</evidence>
<evidence type="ECO:0000256" key="2">
    <source>
        <dbReference type="ARBA" id="ARBA00023004"/>
    </source>
</evidence>
<dbReference type="PANTHER" id="PTHR47435:SF4">
    <property type="entry name" value="KELCH REPEAT PROTEIN (AFU_ORTHOLOGUE AFUA_5G12780)"/>
    <property type="match status" value="1"/>
</dbReference>
<protein>
    <recommendedName>
        <fullName evidence="4">Secretion system C-terminal sorting domain-containing protein</fullName>
    </recommendedName>
</protein>
<dbReference type="InterPro" id="IPR006652">
    <property type="entry name" value="Kelch_1"/>
</dbReference>
<proteinExistence type="predicted"/>
<dbReference type="Pfam" id="PF18962">
    <property type="entry name" value="Por_Secre_tail"/>
    <property type="match status" value="1"/>
</dbReference>
<dbReference type="InterPro" id="IPR015915">
    <property type="entry name" value="Kelch-typ_b-propeller"/>
</dbReference>
<dbReference type="AlphaFoldDB" id="A0A2W2A9A6"/>
<evidence type="ECO:0000313" key="5">
    <source>
        <dbReference type="EMBL" id="PZF71851.1"/>
    </source>
</evidence>
<dbReference type="Gene3D" id="2.120.10.80">
    <property type="entry name" value="Kelch-type beta propeller"/>
    <property type="match status" value="4"/>
</dbReference>
<dbReference type="EMBL" id="QKTW01000022">
    <property type="protein sequence ID" value="PZF71851.1"/>
    <property type="molecule type" value="Genomic_DNA"/>
</dbReference>
<keyword evidence="3" id="KW-0732">Signal</keyword>
<sequence length="1149" mass="126179">MTAMFPKLSLTLLFCCMLFNCVVAQQVPFNLENGNPRELYFGSYVSQGAFDSMNLPGCRRDVAMWECGGKIYTYGGSGYSTNPAGAVAQSDFWKYDPQLNAWNWLNGSDTPGQQPVYGVKGVATTSNYPGVRQVPLSWSLNGKLYLYGGNGTDELWTYDTLSGYWTWIKGNNAVQTPTPVYGTRGVADTANTPGARTASTTWVYNNKLYLLGGASGSVVKCDLWEYNPQNNSWRWIKGPSGSISIPVYGIQGMPDSANTPAAVWYNPGQIIGDKFYLFGGGVFRHWLWEYNMITNNWTWVKGSLYNHSPVYGTKNVASTANIPPPIWGSTTYTANNMLYLFGGMSSDVGPNPYYYGTLWEYNPSTNNWAWISGDTLVSKNGVYQDDGIVAIDSNVRPGSRAFSAGVMCGGKFYAFAGHGLGIAGSDTWLNDLWAFDPGSANWRFLKGYANPDGYRYYPKKGVYSKYATPGPKEQPVTWVCNGKLYLYGSHSTNLYETEKYGADVWDYDPANHQWRLLRSHENVAIYNPPAVCGTKGVEDSLNNPGIRAAATGFTYDNRLFLFGGYGFDAVGNYGYLNDIWEYNVFTNNWEWVSGDSIVNTSQVTGPSGVFSSSAKPAGRTDAVSFYVNNLFYIFGGQTNIDRANDLWAYNPATNEWCWFKGGLNAQHGSYGIKGVASSTNWPGSRYGGMGWGLNGKLYMLGGYGDDGDPQLGSYGLLDDLWEYDLSSGLWKWLKGDLEFPFTQAGAGFPSIYGTMGIGSGSTSPGGIEYAARWTDDNKLFLLGGSGYNTDNYNPEELNTQWSYDPAANKWTWVGGSQAKSPPGILPLNLGSSSQNYIGARMHPGVWNYNGTVYFYGGYGTCITPYNNYHYVVERSDMWRRNGVCSSFGMAPSGSSDTHDANSATIYSDTACGIIATVIPSGNNPLHGNVTAKVTQDNSSGSFNGYGYARRHYDLNTTSNDSMLTETMTLYFTQQDFDDFNNSNPTGPLLPTNSTDLTGISNIRVGLFSAPNNPQNSSLADYLVNPSDSNIIWNVAAGRWEVSFDDTSTGGLYVFSEDLPVQVHVPNAVYQPLYKIGDWKIWPNPAAKQLNIVFRGYNQNNTIGIYDALGRLLLNATQEGNLTSIDVSMLSPGIYVVKTGTGDAKLFIKE</sequence>
<keyword evidence="6" id="KW-1185">Reference proteome</keyword>
<dbReference type="NCBIfam" id="TIGR04183">
    <property type="entry name" value="Por_Secre_tail"/>
    <property type="match status" value="1"/>
</dbReference>
<keyword evidence="1" id="KW-0677">Repeat</keyword>
<dbReference type="Proteomes" id="UP000248745">
    <property type="component" value="Unassembled WGS sequence"/>
</dbReference>
<organism evidence="5 6">
    <name type="scientific">Taibaiella soli</name>
    <dbReference type="NCBI Taxonomy" id="1649169"/>
    <lineage>
        <taxon>Bacteria</taxon>
        <taxon>Pseudomonadati</taxon>
        <taxon>Bacteroidota</taxon>
        <taxon>Chitinophagia</taxon>
        <taxon>Chitinophagales</taxon>
        <taxon>Chitinophagaceae</taxon>
        <taxon>Taibaiella</taxon>
    </lineage>
</organism>
<evidence type="ECO:0000259" key="4">
    <source>
        <dbReference type="Pfam" id="PF18962"/>
    </source>
</evidence>
<dbReference type="InterPro" id="IPR011498">
    <property type="entry name" value="Kelch_2"/>
</dbReference>
<dbReference type="OrthoDB" id="103335at2"/>
<dbReference type="Pfam" id="PF01344">
    <property type="entry name" value="Kelch_1"/>
    <property type="match status" value="1"/>
</dbReference>
<dbReference type="InterPro" id="IPR026444">
    <property type="entry name" value="Secre_tail"/>
</dbReference>
<reference evidence="5 6" key="1">
    <citation type="submission" date="2018-06" db="EMBL/GenBank/DDBJ databases">
        <title>Mucibacter soli gen. nov., sp. nov., a new member of the family Chitinophagaceae producing mucin.</title>
        <authorList>
            <person name="Kim M.-K."/>
            <person name="Park S."/>
            <person name="Kim T.-S."/>
            <person name="Joung Y."/>
            <person name="Han J.-H."/>
            <person name="Kim S.B."/>
        </authorList>
    </citation>
    <scope>NUCLEOTIDE SEQUENCE [LARGE SCALE GENOMIC DNA]</scope>
    <source>
        <strain evidence="5 6">R1-15</strain>
    </source>
</reference>
<accession>A0A2W2A9A6</accession>
<comment type="caution">
    <text evidence="5">The sequence shown here is derived from an EMBL/GenBank/DDBJ whole genome shotgun (WGS) entry which is preliminary data.</text>
</comment>
<keyword evidence="2" id="KW-0408">Iron</keyword>
<gene>
    <name evidence="5" type="ORF">DN068_17500</name>
</gene>
<evidence type="ECO:0000313" key="6">
    <source>
        <dbReference type="Proteomes" id="UP000248745"/>
    </source>
</evidence>
<feature type="signal peptide" evidence="3">
    <location>
        <begin position="1"/>
        <end position="24"/>
    </location>
</feature>
<feature type="chain" id="PRO_5015875541" description="Secretion system C-terminal sorting domain-containing protein" evidence="3">
    <location>
        <begin position="25"/>
        <end position="1149"/>
    </location>
</feature>
<dbReference type="SUPFAM" id="SSF117281">
    <property type="entry name" value="Kelch motif"/>
    <property type="match status" value="2"/>
</dbReference>
<evidence type="ECO:0000256" key="3">
    <source>
        <dbReference type="SAM" id="SignalP"/>
    </source>
</evidence>
<feature type="domain" description="Secretion system C-terminal sorting" evidence="4">
    <location>
        <begin position="1080"/>
        <end position="1143"/>
    </location>
</feature>
<dbReference type="Pfam" id="PF07646">
    <property type="entry name" value="Kelch_2"/>
    <property type="match status" value="2"/>
</dbReference>
<name>A0A2W2A9A6_9BACT</name>